<dbReference type="PATRIC" id="fig|1590043.3.peg.995"/>
<feature type="region of interest" description="Disordered" evidence="1">
    <location>
        <begin position="1579"/>
        <end position="1621"/>
    </location>
</feature>
<feature type="compositionally biased region" description="Polar residues" evidence="1">
    <location>
        <begin position="1"/>
        <end position="14"/>
    </location>
</feature>
<dbReference type="STRING" id="295108.HT99x_00986"/>
<dbReference type="Gene3D" id="3.40.50.410">
    <property type="entry name" value="von Willebrand factor, type A domain"/>
    <property type="match status" value="2"/>
</dbReference>
<comment type="caution">
    <text evidence="3">The sequence shown here is derived from an EMBL/GenBank/DDBJ whole genome shotgun (WGS) entry which is preliminary data.</text>
</comment>
<feature type="compositionally biased region" description="Polar residues" evidence="1">
    <location>
        <begin position="1579"/>
        <end position="1600"/>
    </location>
</feature>
<dbReference type="Pfam" id="PF19116">
    <property type="entry name" value="DUF5801"/>
    <property type="match status" value="1"/>
</dbReference>
<organism evidence="3">
    <name type="scientific">Candidatus Berkiella aquae</name>
    <dbReference type="NCBI Taxonomy" id="295108"/>
    <lineage>
        <taxon>Bacteria</taxon>
        <taxon>Pseudomonadati</taxon>
        <taxon>Pseudomonadota</taxon>
        <taxon>Gammaproteobacteria</taxon>
        <taxon>Candidatus Berkiellales</taxon>
        <taxon>Candidatus Berkiellaceae</taxon>
        <taxon>Candidatus Berkiella</taxon>
    </lineage>
</organism>
<dbReference type="PROSITE" id="PS50234">
    <property type="entry name" value="VWFA"/>
    <property type="match status" value="2"/>
</dbReference>
<dbReference type="CDD" id="cd00198">
    <property type="entry name" value="vWFA"/>
    <property type="match status" value="2"/>
</dbReference>
<protein>
    <submittedName>
        <fullName evidence="3">von Willebrand factor type A domain protein</fullName>
    </submittedName>
</protein>
<reference evidence="3" key="1">
    <citation type="submission" date="2015-09" db="EMBL/GenBank/DDBJ databases">
        <title>Draft Genome Sequences of Two Novel Amoeba-resistant Intranuclear Bacteria, Candidatus Berkiella cookevillensis and Candidatus Berkiella aquae.</title>
        <authorList>
            <person name="Mehari Y.T."/>
            <person name="Arivett B.A."/>
            <person name="Farone A.L."/>
            <person name="Gunderson J.H."/>
            <person name="Farone M.B."/>
        </authorList>
    </citation>
    <scope>NUCLEOTIDE SEQUENCE [LARGE SCALE GENOMIC DNA]</scope>
    <source>
        <strain evidence="3">HT99</strain>
    </source>
</reference>
<dbReference type="InterPro" id="IPR002035">
    <property type="entry name" value="VWF_A"/>
</dbReference>
<dbReference type="Pfam" id="PF00092">
    <property type="entry name" value="VWA"/>
    <property type="match status" value="1"/>
</dbReference>
<feature type="compositionally biased region" description="Low complexity" evidence="1">
    <location>
        <begin position="1605"/>
        <end position="1615"/>
    </location>
</feature>
<feature type="region of interest" description="Disordered" evidence="1">
    <location>
        <begin position="1"/>
        <end position="31"/>
    </location>
</feature>
<proteinExistence type="predicted"/>
<dbReference type="EMBL" id="LKAJ01000003">
    <property type="protein sequence ID" value="KRG21794.1"/>
    <property type="molecule type" value="Genomic_DNA"/>
</dbReference>
<dbReference type="SMART" id="SM00327">
    <property type="entry name" value="VWA"/>
    <property type="match status" value="2"/>
</dbReference>
<feature type="domain" description="VWFA" evidence="2">
    <location>
        <begin position="728"/>
        <end position="934"/>
    </location>
</feature>
<dbReference type="InterPro" id="IPR036465">
    <property type="entry name" value="vWFA_dom_sf"/>
</dbReference>
<dbReference type="PANTHER" id="PTHR39431:SF1">
    <property type="entry name" value="FRPA_C-RELATED PROTEIN"/>
    <property type="match status" value="1"/>
</dbReference>
<feature type="domain" description="VWFA" evidence="2">
    <location>
        <begin position="1072"/>
        <end position="1263"/>
    </location>
</feature>
<sequence>MAVIMSTQIKNPTTTHDETSKNTLPTAAESNSANTCDKCKVIAIELTKDANNIVTERQLSLDNIPPLPAQVITINVAQDSLNKPITLENGAVIQVNEDGSVIFHDKGAYDSLQVGESTIAQFQINVIDFNENLIAINLELEQMPPAVEMIQDEGSITVVEVQYPGLEGNVESLPRDLGINYSFEPFTSYTPTLVQPVKLDSQPIAPLIILDPVFESNLGNSSSSSEQFTSFILVDSDNCQSCIANSPNTITTNIFAEGASFGLDGAGSFGLLPFIRQGVTIDDITANQAAIGFTDPGGISHFYPAPFQQQSTFFQDPNGAFQTITTPEGNTLTLYLTNYMGHSMGDLVYEFSHNVPHIPNLPGLNVIDTVIELQNCGCYSANCTLDAQVFFDPFMYYIQDADGDLATNFILARIVDDVPMAAQQFANISEADIMDIGSNDQNVPATITGFLIDNFTTRFGADGGIVSNVTIENGTTVISPENNLITVTTQEGNVLEVVQTTGQYTYYLNHPIDNDSSDNASDFFGYDNFHFELTDFDFDQASNVLTINIADDTPVVIAGDIVDITLSVDESNFAVNDSANFSGAFDIIPGADQAASIVYSLELPGSDTDSGLVDSITNEAVIMNVVNGIIIGSSATGGEVFRVSVNDASGLVTLDQSRAVMHGNPNDPNDVVSIQNDLISLRVTVTDNDQDAASASILLGGVIQFRDDAPTAVADAQLIVKDPLPEYNLTFVIDNSNSMSVDLGQGLTRLQVLQQTLAGAGGILDAYAGASSKLTISIVNFSDTAGVLFRSNNIQDAKDYINNLAIPGNGHVGTVLGSGVEVALADIIADGNNAALANAHDVLYLLTDGAPAPAEWEQGTTQGEDHALVDADELADWQAALLAQNVDAIMVNIGGTNQAITNNIAPLANPTDNPAVLEADASLSNLQALLQDQLTLSVTGNLLTNDSLSADAPTVVTHVSFSLNSEAEAQDYLNNHPELIGASVSGSVVTIPISDGAFTTSLGNTLLVEANGNYTYSYINNAYPESEDFTYTIKDQDLDPSSATFSVSLISEGPTAVADVRNIEKSGLPAYNLTFIIDVSGSMGTPIGNLTRLDLVIAALAGDGALLDSYATHSSSLSITIIPFETQVLPSMDFNNVADAKTYLEGLTAGGGTNLSGAISAGLADINNDSLLNSAILDRVYLLSDGAPSPGDEVTVGQQTDWQSALLSQNVDAIMLNIGGLDQDVTNNLAPLANPSDSPAVIEVAADLSNLQVLLQETVSDPVSVTGNILVNDIVSADPPNVVTQISFDLASALDAQNYIAAHPELAGASASGSTIHIPIPNGEFITPLGNTLQIESDGDYTYSYINNVNTESEVFTYTIQDSDFDMSSTNFTINLIPPDSFAAPIVLDLNNDGQIELVSAAQSQIEWNISSENGTQTIKTGWVGPNDGILVYDQNTNGKVDGLNEIELSKYHADAVTDIEGLKLAFDSNHDDKFNKQDDKFNDFLVWNDINQDGSSQGNELKSLNDYGIISIDLTQLGHSEMVNGNIVFSTLSYENASGSVSLAGDVGLQIASVSSVISSDEVVEPPNQLENVLSNSLTQASSNSANPTLDYNSSFNASEHQETLQMQQVQQQQHEAAGI</sequence>
<dbReference type="SUPFAM" id="SSF53300">
    <property type="entry name" value="vWA-like"/>
    <property type="match status" value="2"/>
</dbReference>
<accession>A0A0Q9YVP6</accession>
<evidence type="ECO:0000256" key="1">
    <source>
        <dbReference type="SAM" id="MobiDB-lite"/>
    </source>
</evidence>
<evidence type="ECO:0000259" key="2">
    <source>
        <dbReference type="PROSITE" id="PS50234"/>
    </source>
</evidence>
<feature type="compositionally biased region" description="Polar residues" evidence="1">
    <location>
        <begin position="21"/>
        <end position="31"/>
    </location>
</feature>
<dbReference type="PANTHER" id="PTHR39431">
    <property type="entry name" value="FRPA/C-RELATED PROTEIN"/>
    <property type="match status" value="1"/>
</dbReference>
<dbReference type="InterPro" id="IPR043824">
    <property type="entry name" value="DUF5801"/>
</dbReference>
<evidence type="ECO:0000313" key="3">
    <source>
        <dbReference type="EMBL" id="KRG21794.1"/>
    </source>
</evidence>
<name>A0A0Q9YVP6_9GAMM</name>
<gene>
    <name evidence="3" type="ORF">HT99x_00986</name>
</gene>